<evidence type="ECO:0000256" key="7">
    <source>
        <dbReference type="ARBA" id="ARBA00022989"/>
    </source>
</evidence>
<evidence type="ECO:0000256" key="3">
    <source>
        <dbReference type="ARBA" id="ARBA00022475"/>
    </source>
</evidence>
<evidence type="ECO:0000256" key="10">
    <source>
        <dbReference type="ARBA" id="ARBA00030775"/>
    </source>
</evidence>
<dbReference type="InterPro" id="IPR022346">
    <property type="entry name" value="T2SS_GspH"/>
</dbReference>
<comment type="caution">
    <text evidence="13">The sequence shown here is derived from an EMBL/GenBank/DDBJ whole genome shotgun (WGS) entry which is preliminary data.</text>
</comment>
<organism evidence="13 14">
    <name type="scientific">Hydrogenophaga luteola</name>
    <dbReference type="NCBI Taxonomy" id="1591122"/>
    <lineage>
        <taxon>Bacteria</taxon>
        <taxon>Pseudomonadati</taxon>
        <taxon>Pseudomonadota</taxon>
        <taxon>Betaproteobacteria</taxon>
        <taxon>Burkholderiales</taxon>
        <taxon>Comamonadaceae</taxon>
        <taxon>Hydrogenophaga</taxon>
    </lineage>
</organism>
<keyword evidence="7 11" id="KW-1133">Transmembrane helix</keyword>
<evidence type="ECO:0000256" key="6">
    <source>
        <dbReference type="ARBA" id="ARBA00022692"/>
    </source>
</evidence>
<evidence type="ECO:0000256" key="2">
    <source>
        <dbReference type="ARBA" id="ARBA00021549"/>
    </source>
</evidence>
<keyword evidence="4" id="KW-0488">Methylation</keyword>
<evidence type="ECO:0000313" key="13">
    <source>
        <dbReference type="EMBL" id="MFC3685611.1"/>
    </source>
</evidence>
<keyword evidence="14" id="KW-1185">Reference proteome</keyword>
<keyword evidence="3" id="KW-1003">Cell membrane</keyword>
<dbReference type="Gene3D" id="3.55.40.10">
    <property type="entry name" value="minor pseudopilin epsh domain"/>
    <property type="match status" value="1"/>
</dbReference>
<feature type="domain" description="General secretion pathway GspH" evidence="12">
    <location>
        <begin position="50"/>
        <end position="168"/>
    </location>
</feature>
<evidence type="ECO:0000256" key="8">
    <source>
        <dbReference type="ARBA" id="ARBA00023136"/>
    </source>
</evidence>
<evidence type="ECO:0000313" key="14">
    <source>
        <dbReference type="Proteomes" id="UP001595729"/>
    </source>
</evidence>
<dbReference type="NCBIfam" id="TIGR02532">
    <property type="entry name" value="IV_pilin_GFxxxE"/>
    <property type="match status" value="1"/>
</dbReference>
<keyword evidence="8 11" id="KW-0472">Membrane</keyword>
<dbReference type="Proteomes" id="UP001595729">
    <property type="component" value="Unassembled WGS sequence"/>
</dbReference>
<feature type="transmembrane region" description="Helical" evidence="11">
    <location>
        <begin position="12"/>
        <end position="35"/>
    </location>
</feature>
<evidence type="ECO:0000256" key="5">
    <source>
        <dbReference type="ARBA" id="ARBA00022519"/>
    </source>
</evidence>
<sequence length="179" mass="19816">MRLPSRQHPLQFRGYTLMELVVATALLAVLIQLAIPSMSRLLSDWQRDHATRAITDHLALARSEAIRWSRRVVMCSSVDGLNCSPSSNREWKSGWLVFQDIDGNGQFSPTDKLIAVSQGANGIQSIRGNALLQRFVFMPTGMMASGMGTLEIVPNMGASQRIIVNRIGRIRLSTDPPVE</sequence>
<evidence type="ECO:0000256" key="9">
    <source>
        <dbReference type="ARBA" id="ARBA00025772"/>
    </source>
</evidence>
<protein>
    <recommendedName>
        <fullName evidence="2">Type II secretion system protein H</fullName>
    </recommendedName>
    <alternativeName>
        <fullName evidence="10">General secretion pathway protein H</fullName>
    </alternativeName>
</protein>
<dbReference type="EMBL" id="JBHRXX010000007">
    <property type="protein sequence ID" value="MFC3685611.1"/>
    <property type="molecule type" value="Genomic_DNA"/>
</dbReference>
<reference evidence="14" key="1">
    <citation type="journal article" date="2019" name="Int. J. Syst. Evol. Microbiol.">
        <title>The Global Catalogue of Microorganisms (GCM) 10K type strain sequencing project: providing services to taxonomists for standard genome sequencing and annotation.</title>
        <authorList>
            <consortium name="The Broad Institute Genomics Platform"/>
            <consortium name="The Broad Institute Genome Sequencing Center for Infectious Disease"/>
            <person name="Wu L."/>
            <person name="Ma J."/>
        </authorList>
    </citation>
    <scope>NUCLEOTIDE SEQUENCE [LARGE SCALE GENOMIC DNA]</scope>
    <source>
        <strain evidence="14">KCTC 42501</strain>
    </source>
</reference>
<evidence type="ECO:0000256" key="11">
    <source>
        <dbReference type="SAM" id="Phobius"/>
    </source>
</evidence>
<proteinExistence type="inferred from homology"/>
<comment type="similarity">
    <text evidence="9">Belongs to the GSP H family.</text>
</comment>
<keyword evidence="6 11" id="KW-0812">Transmembrane</keyword>
<evidence type="ECO:0000256" key="1">
    <source>
        <dbReference type="ARBA" id="ARBA00004377"/>
    </source>
</evidence>
<gene>
    <name evidence="13" type="ORF">ACFOPI_18560</name>
</gene>
<name>A0ABV7W963_9BURK</name>
<accession>A0ABV7W963</accession>
<comment type="subcellular location">
    <subcellularLocation>
        <location evidence="1">Cell inner membrane</location>
        <topology evidence="1">Single-pass membrane protein</topology>
    </subcellularLocation>
</comment>
<dbReference type="Pfam" id="PF12019">
    <property type="entry name" value="GspH"/>
    <property type="match status" value="1"/>
</dbReference>
<dbReference type="InterPro" id="IPR045584">
    <property type="entry name" value="Pilin-like"/>
</dbReference>
<dbReference type="SUPFAM" id="SSF54523">
    <property type="entry name" value="Pili subunits"/>
    <property type="match status" value="1"/>
</dbReference>
<dbReference type="RefSeq" id="WP_382177105.1">
    <property type="nucleotide sequence ID" value="NZ_JBHRXX010000007.1"/>
</dbReference>
<keyword evidence="5" id="KW-0997">Cell inner membrane</keyword>
<dbReference type="InterPro" id="IPR012902">
    <property type="entry name" value="N_methyl_site"/>
</dbReference>
<evidence type="ECO:0000256" key="4">
    <source>
        <dbReference type="ARBA" id="ARBA00022481"/>
    </source>
</evidence>
<evidence type="ECO:0000259" key="12">
    <source>
        <dbReference type="Pfam" id="PF12019"/>
    </source>
</evidence>